<proteinExistence type="inferred from homology"/>
<dbReference type="PRINTS" id="PR00320">
    <property type="entry name" value="GPROTEINBRPT"/>
</dbReference>
<dbReference type="SUPFAM" id="SSF50978">
    <property type="entry name" value="WD40 repeat-like"/>
    <property type="match status" value="1"/>
</dbReference>
<dbReference type="GO" id="GO:0043161">
    <property type="term" value="P:proteasome-mediated ubiquitin-dependent protein catabolic process"/>
    <property type="evidence" value="ECO:0007669"/>
    <property type="project" value="TreeGrafter"/>
</dbReference>
<comment type="similarity">
    <text evidence="5">Belongs to the WD repeat cdt2 family.</text>
</comment>
<reference evidence="7 8" key="1">
    <citation type="submission" date="2021-09" db="EMBL/GenBank/DDBJ databases">
        <title>Genomic insights and catalytic innovation underlie evolution of tropane alkaloids biosynthesis.</title>
        <authorList>
            <person name="Wang Y.-J."/>
            <person name="Tian T."/>
            <person name="Huang J.-P."/>
            <person name="Huang S.-X."/>
        </authorList>
    </citation>
    <scope>NUCLEOTIDE SEQUENCE [LARGE SCALE GENOMIC DNA]</scope>
    <source>
        <strain evidence="7">KIB-2018</strain>
        <tissue evidence="7">Leaf</tissue>
    </source>
</reference>
<dbReference type="Pfam" id="PF00400">
    <property type="entry name" value="WD40"/>
    <property type="match status" value="4"/>
</dbReference>
<gene>
    <name evidence="7" type="ORF">K2173_014011</name>
</gene>
<feature type="repeat" description="WD" evidence="6">
    <location>
        <begin position="94"/>
        <end position="135"/>
    </location>
</feature>
<keyword evidence="8" id="KW-1185">Reference proteome</keyword>
<evidence type="ECO:0000313" key="8">
    <source>
        <dbReference type="Proteomes" id="UP001159364"/>
    </source>
</evidence>
<evidence type="ECO:0000313" key="7">
    <source>
        <dbReference type="EMBL" id="KAJ8750096.1"/>
    </source>
</evidence>
<dbReference type="EMBL" id="JAIWQS010000011">
    <property type="protein sequence ID" value="KAJ8750096.1"/>
    <property type="molecule type" value="Genomic_DNA"/>
</dbReference>
<evidence type="ECO:0000256" key="6">
    <source>
        <dbReference type="PROSITE-ProRule" id="PRU00221"/>
    </source>
</evidence>
<evidence type="ECO:0000256" key="4">
    <source>
        <dbReference type="ARBA" id="ARBA00022786"/>
    </source>
</evidence>
<protein>
    <recommendedName>
        <fullName evidence="9">Denticleless protein-like protein</fullName>
    </recommendedName>
</protein>
<evidence type="ECO:0000256" key="3">
    <source>
        <dbReference type="ARBA" id="ARBA00022737"/>
    </source>
</evidence>
<dbReference type="GO" id="GO:0030674">
    <property type="term" value="F:protein-macromolecule adaptor activity"/>
    <property type="evidence" value="ECO:0007669"/>
    <property type="project" value="TreeGrafter"/>
</dbReference>
<dbReference type="InterPro" id="IPR051865">
    <property type="entry name" value="WD-repeat_CDT2_adapter"/>
</dbReference>
<dbReference type="InterPro" id="IPR019775">
    <property type="entry name" value="WD40_repeat_CS"/>
</dbReference>
<keyword evidence="3" id="KW-0677">Repeat</keyword>
<name>A0AAV8SD03_9ROSI</name>
<dbReference type="InterPro" id="IPR020472">
    <property type="entry name" value="WD40_PAC1"/>
</dbReference>
<comment type="caution">
    <text evidence="7">The sequence shown here is derived from an EMBL/GenBank/DDBJ whole genome shotgun (WGS) entry which is preliminary data.</text>
</comment>
<dbReference type="PROSITE" id="PS50294">
    <property type="entry name" value="WD_REPEATS_REGION"/>
    <property type="match status" value="3"/>
</dbReference>
<dbReference type="InterPro" id="IPR001680">
    <property type="entry name" value="WD40_rpt"/>
</dbReference>
<evidence type="ECO:0000256" key="2">
    <source>
        <dbReference type="ARBA" id="ARBA00022574"/>
    </source>
</evidence>
<keyword evidence="2 6" id="KW-0853">WD repeat</keyword>
<feature type="repeat" description="WD" evidence="6">
    <location>
        <begin position="349"/>
        <end position="391"/>
    </location>
</feature>
<evidence type="ECO:0000256" key="5">
    <source>
        <dbReference type="ARBA" id="ARBA00038344"/>
    </source>
</evidence>
<comment type="pathway">
    <text evidence="1">Protein modification; protein ubiquitination.</text>
</comment>
<dbReference type="InterPro" id="IPR036322">
    <property type="entry name" value="WD40_repeat_dom_sf"/>
</dbReference>
<dbReference type="InterPro" id="IPR015943">
    <property type="entry name" value="WD40/YVTN_repeat-like_dom_sf"/>
</dbReference>
<organism evidence="7 8">
    <name type="scientific">Erythroxylum novogranatense</name>
    <dbReference type="NCBI Taxonomy" id="1862640"/>
    <lineage>
        <taxon>Eukaryota</taxon>
        <taxon>Viridiplantae</taxon>
        <taxon>Streptophyta</taxon>
        <taxon>Embryophyta</taxon>
        <taxon>Tracheophyta</taxon>
        <taxon>Spermatophyta</taxon>
        <taxon>Magnoliopsida</taxon>
        <taxon>eudicotyledons</taxon>
        <taxon>Gunneridae</taxon>
        <taxon>Pentapetalae</taxon>
        <taxon>rosids</taxon>
        <taxon>fabids</taxon>
        <taxon>Malpighiales</taxon>
        <taxon>Erythroxylaceae</taxon>
        <taxon>Erythroxylum</taxon>
    </lineage>
</organism>
<dbReference type="PROSITE" id="PS50082">
    <property type="entry name" value="WD_REPEATS_2"/>
    <property type="match status" value="3"/>
</dbReference>
<accession>A0AAV8SD03</accession>
<dbReference type="PANTHER" id="PTHR22852">
    <property type="entry name" value="LETHAL 2 DENTICLELESS PROTEIN RETINOIC ACID-REGULATED NUCLEAR MATRIX-ASSOCIATED PROTEIN"/>
    <property type="match status" value="1"/>
</dbReference>
<dbReference type="Gene3D" id="2.130.10.10">
    <property type="entry name" value="YVTN repeat-like/Quinoprotein amine dehydrogenase"/>
    <property type="match status" value="2"/>
</dbReference>
<evidence type="ECO:0000256" key="1">
    <source>
        <dbReference type="ARBA" id="ARBA00004906"/>
    </source>
</evidence>
<keyword evidence="4" id="KW-0833">Ubl conjugation pathway</keyword>
<evidence type="ECO:0008006" key="9">
    <source>
        <dbReference type="Google" id="ProtNLM"/>
    </source>
</evidence>
<sequence length="496" mass="54611">MLSSKSPSFVHDISSRELNKELVPDYSKSGSVSVEHEGEESPPLAVSYCKKSKNCHVLAVSDESGYVSLFDTRREFPSYASCQENAGKARICEWMAHQNAIFDVCWIRDDTNLLTASGDQTIKVWDVQEKKCTGVLTGHTGSVKSLYSHPTNSDLLVSGSRDESFAIWDLRCKTSFNNRSGRACISSTVMVKGAHLSPQAKRVKRRKGGSMSITSIVYLRDEVSIATGGAVDSIVKIWDSRNLKIPITQTCPHLKSSYEKGRNLHGITSLSQDLSGMFLAASCMDHRIYLYNVFQLEKGPIETFTGCQIDSFFVKSAISPDAAHILSGSSDGKAYLWQVKKPNMDPISLTNHDGEVTAVDWSVSEVGKIASSSDDFTVCIWNIQSKYNSRTRAPSSIRRNVMAPPSNERGDLVMNEKMNLPRDSDNISDELLQIQSHSPITIPEIGTPEANKIKSLSCSDSNGIFDTPEAIKSPSSVLNPPSSLKRKTIRDYFVAA</sequence>
<dbReference type="PROSITE" id="PS00678">
    <property type="entry name" value="WD_REPEATS_1"/>
    <property type="match status" value="2"/>
</dbReference>
<dbReference type="AlphaFoldDB" id="A0AAV8SD03"/>
<dbReference type="Proteomes" id="UP001159364">
    <property type="component" value="Linkage Group LG11"/>
</dbReference>
<dbReference type="SMART" id="SM00320">
    <property type="entry name" value="WD40"/>
    <property type="match status" value="7"/>
</dbReference>
<dbReference type="PANTHER" id="PTHR22852:SF0">
    <property type="entry name" value="DENTICLELESS PROTEIN HOMOLOG"/>
    <property type="match status" value="1"/>
</dbReference>
<dbReference type="GO" id="GO:0005634">
    <property type="term" value="C:nucleus"/>
    <property type="evidence" value="ECO:0007669"/>
    <property type="project" value="TreeGrafter"/>
</dbReference>
<feature type="repeat" description="WD" evidence="6">
    <location>
        <begin position="136"/>
        <end position="171"/>
    </location>
</feature>